<dbReference type="GO" id="GO:0070402">
    <property type="term" value="F:NADPH binding"/>
    <property type="evidence" value="ECO:0007669"/>
    <property type="project" value="TreeGrafter"/>
</dbReference>
<dbReference type="InterPro" id="IPR020843">
    <property type="entry name" value="ER"/>
</dbReference>
<dbReference type="Gene3D" id="3.90.180.10">
    <property type="entry name" value="Medium-chain alcohol dehydrogenases, catalytic domain"/>
    <property type="match status" value="1"/>
</dbReference>
<proteinExistence type="predicted"/>
<dbReference type="SUPFAM" id="SSF51735">
    <property type="entry name" value="NAD(P)-binding Rossmann-fold domains"/>
    <property type="match status" value="1"/>
</dbReference>
<dbReference type="GO" id="GO:0035925">
    <property type="term" value="F:mRNA 3'-UTR AU-rich region binding"/>
    <property type="evidence" value="ECO:0007669"/>
    <property type="project" value="TreeGrafter"/>
</dbReference>
<protein>
    <submittedName>
        <fullName evidence="5">Oxidoreductase, zinc-binding dehydrogenase family</fullName>
        <ecNumber evidence="5">1.6.5.5</ecNumber>
    </submittedName>
    <submittedName>
        <fullName evidence="4">Quinone oxidoreductase</fullName>
    </submittedName>
</protein>
<keyword evidence="2 5" id="KW-0560">Oxidoreductase</keyword>
<evidence type="ECO:0000313" key="6">
    <source>
        <dbReference type="Proteomes" id="UP000238825"/>
    </source>
</evidence>
<dbReference type="InterPro" id="IPR002364">
    <property type="entry name" value="Quin_OxRdtase/zeta-crystal_CS"/>
</dbReference>
<evidence type="ECO:0000256" key="2">
    <source>
        <dbReference type="ARBA" id="ARBA00023002"/>
    </source>
</evidence>
<reference evidence="4 6" key="1">
    <citation type="submission" date="2017-03" db="EMBL/GenBank/DDBJ databases">
        <title>The whole genome sequencing and assembly of Lysinibacillus sphaericus DSM 28T strain.</title>
        <authorList>
            <person name="Lee Y.-J."/>
            <person name="Yi H."/>
            <person name="Bahn Y.-S."/>
            <person name="Kim J.F."/>
            <person name="Lee D.-W."/>
        </authorList>
    </citation>
    <scope>NUCLEOTIDE SEQUENCE [LARGE SCALE GENOMIC DNA]</scope>
    <source>
        <strain evidence="4 6">DSM 28</strain>
    </source>
</reference>
<evidence type="ECO:0000313" key="7">
    <source>
        <dbReference type="Proteomes" id="UP000255295"/>
    </source>
</evidence>
<dbReference type="Proteomes" id="UP000238825">
    <property type="component" value="Chromosome"/>
</dbReference>
<dbReference type="InterPro" id="IPR036291">
    <property type="entry name" value="NAD(P)-bd_dom_sf"/>
</dbReference>
<evidence type="ECO:0000256" key="1">
    <source>
        <dbReference type="ARBA" id="ARBA00022857"/>
    </source>
</evidence>
<evidence type="ECO:0000259" key="3">
    <source>
        <dbReference type="SMART" id="SM00829"/>
    </source>
</evidence>
<feature type="domain" description="Enoyl reductase (ER)" evidence="3">
    <location>
        <begin position="10"/>
        <end position="320"/>
    </location>
</feature>
<evidence type="ECO:0000313" key="5">
    <source>
        <dbReference type="EMBL" id="SUV15291.1"/>
    </source>
</evidence>
<dbReference type="InterPro" id="IPR013154">
    <property type="entry name" value="ADH-like_N"/>
</dbReference>
<dbReference type="SMART" id="SM00829">
    <property type="entry name" value="PKS_ER"/>
    <property type="match status" value="1"/>
</dbReference>
<sequence>MKAITINAFGPPSVLTFVDCPKPAISKGEVLIRASYTSVNFADIKNRTGNKAKANFPMILGLDVAGVIEEVFDDSSGFQKGDQVIAFPKNGAYAQYVVANEQLVFRIPNDVPLKKVAAIPTVLFLSYMLTHQITQLGTDDSILIHAASGGVGTMLIQMAKRRGVKKIIGTVSTKEKAAIAYELGAHHVLTYENFSAKVNDYTDGLGVDVVFDSIAGAITEESFRCLAPYGTLVQFGNSSGQVGQIKTADLHSSCRNVKGFSLGTTRALKPELLQQVAPEIFSLLQNESFQVPIAAEFALEDMEKAHTFMESRQHQGKILIKIV</sequence>
<dbReference type="Proteomes" id="UP000255295">
    <property type="component" value="Unassembled WGS sequence"/>
</dbReference>
<reference evidence="5 7" key="2">
    <citation type="submission" date="2018-06" db="EMBL/GenBank/DDBJ databases">
        <authorList>
            <consortium name="Pathogen Informatics"/>
            <person name="Doyle S."/>
        </authorList>
    </citation>
    <scope>NUCLEOTIDE SEQUENCE [LARGE SCALE GENOMIC DNA]</scope>
    <source>
        <strain evidence="5 7">NCTC10338</strain>
    </source>
</reference>
<dbReference type="PANTHER" id="PTHR48106:SF13">
    <property type="entry name" value="QUINONE OXIDOREDUCTASE-RELATED"/>
    <property type="match status" value="1"/>
</dbReference>
<dbReference type="InterPro" id="IPR011032">
    <property type="entry name" value="GroES-like_sf"/>
</dbReference>
<dbReference type="PROSITE" id="PS01162">
    <property type="entry name" value="QOR_ZETA_CRYSTAL"/>
    <property type="match status" value="1"/>
</dbReference>
<dbReference type="Pfam" id="PF00107">
    <property type="entry name" value="ADH_zinc_N"/>
    <property type="match status" value="1"/>
</dbReference>
<dbReference type="SUPFAM" id="SSF50129">
    <property type="entry name" value="GroES-like"/>
    <property type="match status" value="1"/>
</dbReference>
<name>A0A2S0K626_LYSSH</name>
<accession>A0A2S0K626</accession>
<dbReference type="EMBL" id="CP019980">
    <property type="protein sequence ID" value="AVK98714.1"/>
    <property type="molecule type" value="Genomic_DNA"/>
</dbReference>
<dbReference type="GO" id="GO:0005829">
    <property type="term" value="C:cytosol"/>
    <property type="evidence" value="ECO:0007669"/>
    <property type="project" value="TreeGrafter"/>
</dbReference>
<dbReference type="GO" id="GO:0008270">
    <property type="term" value="F:zinc ion binding"/>
    <property type="evidence" value="ECO:0007669"/>
    <property type="project" value="InterPro"/>
</dbReference>
<dbReference type="GO" id="GO:0003960">
    <property type="term" value="F:quinone reductase (NADPH) activity"/>
    <property type="evidence" value="ECO:0007669"/>
    <property type="project" value="UniProtKB-EC"/>
</dbReference>
<evidence type="ECO:0000313" key="4">
    <source>
        <dbReference type="EMBL" id="AVK98714.1"/>
    </source>
</evidence>
<dbReference type="AlphaFoldDB" id="A0A2S0K626"/>
<dbReference type="EC" id="1.6.5.5" evidence="5"/>
<dbReference type="InterPro" id="IPR013149">
    <property type="entry name" value="ADH-like_C"/>
</dbReference>
<dbReference type="PANTHER" id="PTHR48106">
    <property type="entry name" value="QUINONE OXIDOREDUCTASE PIG3-RELATED"/>
    <property type="match status" value="1"/>
</dbReference>
<dbReference type="EMBL" id="UFSZ01000001">
    <property type="protein sequence ID" value="SUV15291.1"/>
    <property type="molecule type" value="Genomic_DNA"/>
</dbReference>
<dbReference type="Pfam" id="PF08240">
    <property type="entry name" value="ADH_N"/>
    <property type="match status" value="1"/>
</dbReference>
<keyword evidence="1" id="KW-0521">NADP</keyword>
<gene>
    <name evidence="5" type="primary">qorA_1</name>
    <name evidence="4" type="ORF">LS41612_21515</name>
    <name evidence="5" type="ORF">NCTC10338_00355</name>
</gene>
<dbReference type="Gene3D" id="3.40.50.720">
    <property type="entry name" value="NAD(P)-binding Rossmann-like Domain"/>
    <property type="match status" value="1"/>
</dbReference>
<organism evidence="4 6">
    <name type="scientific">Lysinibacillus sphaericus</name>
    <name type="common">Bacillus sphaericus</name>
    <dbReference type="NCBI Taxonomy" id="1421"/>
    <lineage>
        <taxon>Bacteria</taxon>
        <taxon>Bacillati</taxon>
        <taxon>Bacillota</taxon>
        <taxon>Bacilli</taxon>
        <taxon>Bacillales</taxon>
        <taxon>Bacillaceae</taxon>
        <taxon>Lysinibacillus</taxon>
    </lineage>
</organism>